<dbReference type="Pfam" id="PF07583">
    <property type="entry name" value="PSCyt2"/>
    <property type="match status" value="1"/>
</dbReference>
<dbReference type="AlphaFoldDB" id="A0A7V9AAQ0"/>
<dbReference type="Pfam" id="PF07635">
    <property type="entry name" value="PSCyt1"/>
    <property type="match status" value="1"/>
</dbReference>
<protein>
    <submittedName>
        <fullName evidence="6">DUF1553 domain-containing protein</fullName>
    </submittedName>
</protein>
<dbReference type="Pfam" id="PF07587">
    <property type="entry name" value="PSD1"/>
    <property type="match status" value="1"/>
</dbReference>
<dbReference type="PANTHER" id="PTHR35889">
    <property type="entry name" value="CYCLOINULO-OLIGOSACCHARIDE FRUCTANOTRANSFERASE-RELATED"/>
    <property type="match status" value="1"/>
</dbReference>
<dbReference type="InterPro" id="IPR013320">
    <property type="entry name" value="ConA-like_dom_sf"/>
</dbReference>
<name>A0A7V9AAQ0_9BACT</name>
<organism evidence="6 7">
    <name type="scientific">Thermogemmata fonticola</name>
    <dbReference type="NCBI Taxonomy" id="2755323"/>
    <lineage>
        <taxon>Bacteria</taxon>
        <taxon>Pseudomonadati</taxon>
        <taxon>Planctomycetota</taxon>
        <taxon>Planctomycetia</taxon>
        <taxon>Gemmatales</taxon>
        <taxon>Gemmataceae</taxon>
        <taxon>Thermogemmata</taxon>
    </lineage>
</organism>
<dbReference type="InterPro" id="IPR011444">
    <property type="entry name" value="DUF1549"/>
</dbReference>
<evidence type="ECO:0000259" key="5">
    <source>
        <dbReference type="PROSITE" id="PS51007"/>
    </source>
</evidence>
<reference evidence="6 7" key="1">
    <citation type="submission" date="2020-07" db="EMBL/GenBank/DDBJ databases">
        <title>Thermogemmata thermophila gen. nov., sp. nov., a novel moderate thermophilic planctomycete from a Kamchatka hot spring.</title>
        <authorList>
            <person name="Elcheninov A.G."/>
            <person name="Podosokorskaya O.A."/>
            <person name="Kovaleva O.L."/>
            <person name="Novikov A."/>
            <person name="Bonch-Osmolovskaya E.A."/>
            <person name="Toshchakov S.V."/>
            <person name="Kublanov I.V."/>
        </authorList>
    </citation>
    <scope>NUCLEOTIDE SEQUENCE [LARGE SCALE GENOMIC DNA]</scope>
    <source>
        <strain evidence="6 7">2918</strain>
    </source>
</reference>
<sequence length="1124" mass="125897">MNRRLSRLLIGVGGIAGAGVLGCFLLVASEASGRSPTEASAASAVVPFVASTWVQAGASARTAAAPSPASLGPPASGPAVAAPAQGLNAFTPGRLQYNRDIRPILAENCFACHGPDSAARKADLRLDRREDAIAGGAIVPGKPDQSELIHRIYASDGEGLMPPANSKKKLTEEQKALLKRWIAEGAEYQPHWSLIPPQRPPLPAVQDKSWPKNPIDYFILAELEKRGLKPAPEADRRTLARRLALDLTGLPPDPAEVEAFVQDRDPNYYEKYVDKLLASPHWGEHRARYWLDYARYADTHGIHFDNYREIWAYRDWVIDAFNANMPFDQFTIEQLAGDLLPNPTLDQLIATGFQRNNITTNEGGVIPEEYIVLYARDRTETFATVWMGMTLNCAVCHDHKYDPFTMRDFYSLSAFFNNTTQGAMDGNIPDTPPVVPVPRREDRPRYFQLQREIAAVKQQMEQRRAAVKPEFDKWWQTATPEGVLNRNPLEGLHWHAPLNEGAGTKAAFAVSGQVRHLTLGDGYVWGAGSRGGKALTFRASGSVASIPDVGDFGRTQPFTVSLWIKVSRRNVTGAVLARMDPSQQHRGWDVWLEGERPGIHIIHNWPDDAIKIVANNPLPYNKWNHLTITYDGTGRAEGVTISVNGAVVPVSVVTPTKVVQGEIRTPVPLTLNGRHGGQSRLDNVSLEDVRIYTRPLHAAEVMQLSRTGVIADVLGKPLPQRTTQEMQEAFTWWLQTFDAPSRQMQEQLARLQQEEAAIRARGTVAHIMQERPNSEPMAYILFRGEYDKRRDPVKADVPRVLPPMPPDLPRNRLGLARWLCRPEHPLMARVTVNRFWQEVFGTGLVKTTGDFGVSGELPSHPELLDWLAVEFRESGWDVKKLFRLIVTSATYRQAAVLTPEKVEKDRDNRLLSRGPRFRMDAEMIRDYALAASGLLVRKIGGPSVKPYQPDGVWEAVAMIGSNTRNYKRDSGENLYRRSMYTFWKRAAPPASMEILNAPNRETCCVRRERTNTPLQALVTLNDVQFVEAARVLAEKALLYNPADEARLDFIARRVLCRPLEAREVQVLRESLQDLRSYYTQNPQEAKKLITYGEYKSDPRLEAAELAAWTLIANQLLNLDEVLNK</sequence>
<dbReference type="Gene3D" id="2.60.120.200">
    <property type="match status" value="1"/>
</dbReference>
<dbReference type="GO" id="GO:0009055">
    <property type="term" value="F:electron transfer activity"/>
    <property type="evidence" value="ECO:0007669"/>
    <property type="project" value="InterPro"/>
</dbReference>
<proteinExistence type="predicted"/>
<dbReference type="InterPro" id="IPR009056">
    <property type="entry name" value="Cyt_c-like_dom"/>
</dbReference>
<evidence type="ECO:0000313" key="6">
    <source>
        <dbReference type="EMBL" id="MBA2225129.1"/>
    </source>
</evidence>
<dbReference type="SUPFAM" id="SSF49899">
    <property type="entry name" value="Concanavalin A-like lectins/glucanases"/>
    <property type="match status" value="1"/>
</dbReference>
<comment type="caution">
    <text evidence="6">The sequence shown here is derived from an EMBL/GenBank/DDBJ whole genome shotgun (WGS) entry which is preliminary data.</text>
</comment>
<evidence type="ECO:0000256" key="1">
    <source>
        <dbReference type="ARBA" id="ARBA00022617"/>
    </source>
</evidence>
<dbReference type="GO" id="GO:0046872">
    <property type="term" value="F:metal ion binding"/>
    <property type="evidence" value="ECO:0007669"/>
    <property type="project" value="UniProtKB-KW"/>
</dbReference>
<dbReference type="GO" id="GO:0020037">
    <property type="term" value="F:heme binding"/>
    <property type="evidence" value="ECO:0007669"/>
    <property type="project" value="InterPro"/>
</dbReference>
<evidence type="ECO:0000256" key="2">
    <source>
        <dbReference type="ARBA" id="ARBA00022723"/>
    </source>
</evidence>
<evidence type="ECO:0000256" key="4">
    <source>
        <dbReference type="PROSITE-ProRule" id="PRU00433"/>
    </source>
</evidence>
<evidence type="ECO:0000256" key="3">
    <source>
        <dbReference type="ARBA" id="ARBA00023004"/>
    </source>
</evidence>
<dbReference type="PROSITE" id="PS51007">
    <property type="entry name" value="CYTC"/>
    <property type="match status" value="1"/>
</dbReference>
<dbReference type="InterPro" id="IPR022655">
    <property type="entry name" value="DUF1553"/>
</dbReference>
<keyword evidence="3 4" id="KW-0408">Iron</keyword>
<gene>
    <name evidence="6" type="ORF">H0921_03020</name>
</gene>
<feature type="domain" description="Cytochrome c" evidence="5">
    <location>
        <begin position="81"/>
        <end position="222"/>
    </location>
</feature>
<accession>A0A7V9AAQ0</accession>
<keyword evidence="7" id="KW-1185">Reference proteome</keyword>
<dbReference type="PROSITE" id="PS51257">
    <property type="entry name" value="PROKAR_LIPOPROTEIN"/>
    <property type="match status" value="1"/>
</dbReference>
<dbReference type="InterPro" id="IPR011429">
    <property type="entry name" value="Cyt_c_Planctomycete-type"/>
</dbReference>
<evidence type="ECO:0000313" key="7">
    <source>
        <dbReference type="Proteomes" id="UP000542342"/>
    </source>
</evidence>
<keyword evidence="2 4" id="KW-0479">Metal-binding</keyword>
<dbReference type="InterPro" id="IPR036909">
    <property type="entry name" value="Cyt_c-like_dom_sf"/>
</dbReference>
<dbReference type="PANTHER" id="PTHR35889:SF3">
    <property type="entry name" value="F-BOX DOMAIN-CONTAINING PROTEIN"/>
    <property type="match status" value="1"/>
</dbReference>
<keyword evidence="1 4" id="KW-0349">Heme</keyword>
<dbReference type="SUPFAM" id="SSF46626">
    <property type="entry name" value="Cytochrome c"/>
    <property type="match status" value="1"/>
</dbReference>
<dbReference type="EMBL" id="JACEFB010000001">
    <property type="protein sequence ID" value="MBA2225129.1"/>
    <property type="molecule type" value="Genomic_DNA"/>
</dbReference>
<dbReference type="Pfam" id="PF13385">
    <property type="entry name" value="Laminin_G_3"/>
    <property type="match status" value="1"/>
</dbReference>
<dbReference type="Proteomes" id="UP000542342">
    <property type="component" value="Unassembled WGS sequence"/>
</dbReference>